<proteinExistence type="predicted"/>
<sequence length="404" mass="45099">MGNNQQWDELRKAAVLCQQRHYERALRAYGDILAQAKDDAKLAAMARVGRGEIKMLLGYYSSRTPNLPLEDPAALAAEHPDSDLVGAIDELEDAVQLDPQSGRAWAQLGEAHRMFARDFFRVMPEPRFEAHLERARQAYEKAGELLPEQEAWLAAHEGARLCHVLWRYLYRRDSELAQQQCDSPDTDAMLERALACFQHALSLAPDYIWAKRFLGYALTMRNEYEKAMQVLGEADVGAGRVDATTQRIMAMLSRYAAGAARSASEEPGIGTAQAEELRVEAARRLRQAQSASQQAIALDSEDTLALYTNAAAWLDRDTPEAYGIASEACGRILNQAADALLLATLLYTRMHKSEDLTREFDDQLSKHIREAYHSSELGGLAQHDPALSYEMCAALSSRLDKILK</sequence>
<dbReference type="RefSeq" id="WP_012829713.1">
    <property type="nucleotide sequence ID" value="NC_013440.1"/>
</dbReference>
<accession>D0LR87</accession>
<dbReference type="HOGENOM" id="CLU_681090_0_0_7"/>
<dbReference type="InterPro" id="IPR011990">
    <property type="entry name" value="TPR-like_helical_dom_sf"/>
</dbReference>
<dbReference type="STRING" id="502025.Hoch_4624"/>
<dbReference type="SUPFAM" id="SSF48452">
    <property type="entry name" value="TPR-like"/>
    <property type="match status" value="1"/>
</dbReference>
<dbReference type="AlphaFoldDB" id="D0LR87"/>
<gene>
    <name evidence="1" type="ordered locus">Hoch_4624</name>
</gene>
<reference evidence="1 2" key="1">
    <citation type="journal article" date="2010" name="Stand. Genomic Sci.">
        <title>Complete genome sequence of Haliangium ochraceum type strain (SMP-2).</title>
        <authorList>
            <consortium name="US DOE Joint Genome Institute (JGI-PGF)"/>
            <person name="Ivanova N."/>
            <person name="Daum C."/>
            <person name="Lang E."/>
            <person name="Abt B."/>
            <person name="Kopitz M."/>
            <person name="Saunders E."/>
            <person name="Lapidus A."/>
            <person name="Lucas S."/>
            <person name="Glavina Del Rio T."/>
            <person name="Nolan M."/>
            <person name="Tice H."/>
            <person name="Copeland A."/>
            <person name="Cheng J.F."/>
            <person name="Chen F."/>
            <person name="Bruce D."/>
            <person name="Goodwin L."/>
            <person name="Pitluck S."/>
            <person name="Mavromatis K."/>
            <person name="Pati A."/>
            <person name="Mikhailova N."/>
            <person name="Chen A."/>
            <person name="Palaniappan K."/>
            <person name="Land M."/>
            <person name="Hauser L."/>
            <person name="Chang Y.J."/>
            <person name="Jeffries C.D."/>
            <person name="Detter J.C."/>
            <person name="Brettin T."/>
            <person name="Rohde M."/>
            <person name="Goker M."/>
            <person name="Bristow J."/>
            <person name="Markowitz V."/>
            <person name="Eisen J.A."/>
            <person name="Hugenholtz P."/>
            <person name="Kyrpides N.C."/>
            <person name="Klenk H.P."/>
        </authorList>
    </citation>
    <scope>NUCLEOTIDE SEQUENCE [LARGE SCALE GENOMIC DNA]</scope>
    <source>
        <strain evidence="2">DSM 14365 / CIP 107738 / JCM 11303 / AJ 13395 / SMP-2</strain>
    </source>
</reference>
<evidence type="ECO:0008006" key="3">
    <source>
        <dbReference type="Google" id="ProtNLM"/>
    </source>
</evidence>
<evidence type="ECO:0000313" key="2">
    <source>
        <dbReference type="Proteomes" id="UP000001880"/>
    </source>
</evidence>
<dbReference type="Gene3D" id="1.25.40.10">
    <property type="entry name" value="Tetratricopeptide repeat domain"/>
    <property type="match status" value="2"/>
</dbReference>
<organism evidence="1 2">
    <name type="scientific">Haliangium ochraceum (strain DSM 14365 / JCM 11303 / SMP-2)</name>
    <dbReference type="NCBI Taxonomy" id="502025"/>
    <lineage>
        <taxon>Bacteria</taxon>
        <taxon>Pseudomonadati</taxon>
        <taxon>Myxococcota</taxon>
        <taxon>Polyangia</taxon>
        <taxon>Haliangiales</taxon>
        <taxon>Kofleriaceae</taxon>
        <taxon>Haliangium</taxon>
    </lineage>
</organism>
<dbReference type="eggNOG" id="COG0457">
    <property type="taxonomic scope" value="Bacteria"/>
</dbReference>
<name>D0LR87_HALO1</name>
<keyword evidence="2" id="KW-1185">Reference proteome</keyword>
<dbReference type="Proteomes" id="UP000001880">
    <property type="component" value="Chromosome"/>
</dbReference>
<evidence type="ECO:0000313" key="1">
    <source>
        <dbReference type="EMBL" id="ACY17115.1"/>
    </source>
</evidence>
<dbReference type="EMBL" id="CP001804">
    <property type="protein sequence ID" value="ACY17115.1"/>
    <property type="molecule type" value="Genomic_DNA"/>
</dbReference>
<dbReference type="OrthoDB" id="5469766at2"/>
<protein>
    <recommendedName>
        <fullName evidence="3">Tetratricopeptide repeat protein</fullName>
    </recommendedName>
</protein>
<dbReference type="KEGG" id="hoh:Hoch_4624"/>